<evidence type="ECO:0000256" key="1">
    <source>
        <dbReference type="ARBA" id="ARBA00022801"/>
    </source>
</evidence>
<proteinExistence type="predicted"/>
<feature type="domain" description="Peptidase A2" evidence="3">
    <location>
        <begin position="175"/>
        <end position="212"/>
    </location>
</feature>
<evidence type="ECO:0000313" key="5">
    <source>
        <dbReference type="Proteomes" id="UP001161247"/>
    </source>
</evidence>
<dbReference type="EMBL" id="OX459118">
    <property type="protein sequence ID" value="CAI9089880.1"/>
    <property type="molecule type" value="Genomic_DNA"/>
</dbReference>
<dbReference type="AlphaFoldDB" id="A0AAV1C4U5"/>
<dbReference type="Gene3D" id="2.40.70.10">
    <property type="entry name" value="Acid Proteases"/>
    <property type="match status" value="1"/>
</dbReference>
<dbReference type="GO" id="GO:0004190">
    <property type="term" value="F:aspartic-type endopeptidase activity"/>
    <property type="evidence" value="ECO:0007669"/>
    <property type="project" value="InterPro"/>
</dbReference>
<dbReference type="InterPro" id="IPR001995">
    <property type="entry name" value="Peptidase_A2_cat"/>
</dbReference>
<organism evidence="4 5">
    <name type="scientific">Oldenlandia corymbosa var. corymbosa</name>
    <dbReference type="NCBI Taxonomy" id="529605"/>
    <lineage>
        <taxon>Eukaryota</taxon>
        <taxon>Viridiplantae</taxon>
        <taxon>Streptophyta</taxon>
        <taxon>Embryophyta</taxon>
        <taxon>Tracheophyta</taxon>
        <taxon>Spermatophyta</taxon>
        <taxon>Magnoliopsida</taxon>
        <taxon>eudicotyledons</taxon>
        <taxon>Gunneridae</taxon>
        <taxon>Pentapetalae</taxon>
        <taxon>asterids</taxon>
        <taxon>lamiids</taxon>
        <taxon>Gentianales</taxon>
        <taxon>Rubiaceae</taxon>
        <taxon>Rubioideae</taxon>
        <taxon>Spermacoceae</taxon>
        <taxon>Hedyotis-Oldenlandia complex</taxon>
        <taxon>Oldenlandia</taxon>
    </lineage>
</organism>
<feature type="region of interest" description="Disordered" evidence="2">
    <location>
        <begin position="1"/>
        <end position="36"/>
    </location>
</feature>
<protein>
    <submittedName>
        <fullName evidence="4">OLC1v1024529C1</fullName>
    </submittedName>
</protein>
<keyword evidence="1" id="KW-0378">Hydrolase</keyword>
<dbReference type="InterPro" id="IPR021109">
    <property type="entry name" value="Peptidase_aspartic_dom_sf"/>
</dbReference>
<dbReference type="Pfam" id="PF13975">
    <property type="entry name" value="gag-asp_proteas"/>
    <property type="match status" value="1"/>
</dbReference>
<name>A0AAV1C4U5_OLDCO</name>
<evidence type="ECO:0000256" key="2">
    <source>
        <dbReference type="SAM" id="MobiDB-lite"/>
    </source>
</evidence>
<dbReference type="GO" id="GO:0006508">
    <property type="term" value="P:proteolysis"/>
    <property type="evidence" value="ECO:0007669"/>
    <property type="project" value="InterPro"/>
</dbReference>
<dbReference type="PROSITE" id="PS50175">
    <property type="entry name" value="ASP_PROT_RETROV"/>
    <property type="match status" value="1"/>
</dbReference>
<evidence type="ECO:0000313" key="4">
    <source>
        <dbReference type="EMBL" id="CAI9089880.1"/>
    </source>
</evidence>
<gene>
    <name evidence="4" type="ORF">OLC1_LOCUS2140</name>
</gene>
<reference evidence="4" key="1">
    <citation type="submission" date="2023-03" db="EMBL/GenBank/DDBJ databases">
        <authorList>
            <person name="Julca I."/>
        </authorList>
    </citation>
    <scope>NUCLEOTIDE SEQUENCE</scope>
</reference>
<dbReference type="CDD" id="cd00303">
    <property type="entry name" value="retropepsin_like"/>
    <property type="match status" value="1"/>
</dbReference>
<accession>A0AAV1C4U5</accession>
<dbReference type="SUPFAM" id="SSF50630">
    <property type="entry name" value="Acid proteases"/>
    <property type="match status" value="1"/>
</dbReference>
<dbReference type="Proteomes" id="UP001161247">
    <property type="component" value="Chromosome 1"/>
</dbReference>
<feature type="compositionally biased region" description="Basic and acidic residues" evidence="2">
    <location>
        <begin position="14"/>
        <end position="24"/>
    </location>
</feature>
<sequence>MSNPSEVVQGSELEGDHVSREVGRTTRKGSRKEKSVVREPMVEFEKRLAKLELAVADHQDRWDEHPEVVAGVAEARMDRFAGELQEVMQQMKDDMLGMLKEMVERCNKSKEESLARVAALQDDVSRLMGELETSRPESARLKAWLDAVAVQGTTGTAETRQGRLYMEASFANGSRWGMLDTGADTSYLTEEVARSLGVKWTPSKGRFKGVNGEWTGLVGKARDVPLKIGNWSGTANFSIAPMDDYGLVFGMEFLDQVKPIIVPSNDTMVILQGEKWGEQGAKTG</sequence>
<evidence type="ECO:0000259" key="3">
    <source>
        <dbReference type="PROSITE" id="PS50175"/>
    </source>
</evidence>
<keyword evidence="5" id="KW-1185">Reference proteome</keyword>